<organism evidence="3 4">
    <name type="scientific">Grylomicrobium aquisgranensis</name>
    <dbReference type="NCBI Taxonomy" id="2926318"/>
    <lineage>
        <taxon>Bacteria</taxon>
        <taxon>Bacillati</taxon>
        <taxon>Bacillota</taxon>
        <taxon>Erysipelotrichia</taxon>
        <taxon>Erysipelotrichales</taxon>
        <taxon>Erysipelotrichaceae</taxon>
        <taxon>Grylomicrobium</taxon>
    </lineage>
</organism>
<evidence type="ECO:0000256" key="1">
    <source>
        <dbReference type="SAM" id="Phobius"/>
    </source>
</evidence>
<comment type="caution">
    <text evidence="3">The sequence shown here is derived from an EMBL/GenBank/DDBJ whole genome shotgun (WGS) entry which is preliminary data.</text>
</comment>
<feature type="domain" description="HMA" evidence="2">
    <location>
        <begin position="51"/>
        <end position="116"/>
    </location>
</feature>
<keyword evidence="1" id="KW-0472">Membrane</keyword>
<keyword evidence="1" id="KW-0812">Transmembrane</keyword>
<dbReference type="Proteomes" id="UP001286174">
    <property type="component" value="Unassembled WGS sequence"/>
</dbReference>
<accession>A0AB35U1X5</accession>
<name>A0AB35U1X5_9FIRM</name>
<dbReference type="Gene3D" id="3.30.70.100">
    <property type="match status" value="1"/>
</dbReference>
<evidence type="ECO:0000313" key="3">
    <source>
        <dbReference type="EMBL" id="MDX8419465.1"/>
    </source>
</evidence>
<feature type="transmembrane region" description="Helical" evidence="1">
    <location>
        <begin position="12"/>
        <end position="33"/>
    </location>
</feature>
<reference evidence="3 4" key="1">
    <citation type="submission" date="2022-03" db="EMBL/GenBank/DDBJ databases">
        <title>Novel taxa within the pig intestine.</title>
        <authorList>
            <person name="Wylensek D."/>
            <person name="Bishof K."/>
            <person name="Afrizal A."/>
            <person name="Clavel T."/>
        </authorList>
    </citation>
    <scope>NUCLEOTIDE SEQUENCE [LARGE SCALE GENOMIC DNA]</scope>
    <source>
        <strain evidence="3 4">CLA-KB-P133</strain>
    </source>
</reference>
<proteinExistence type="predicted"/>
<evidence type="ECO:0000259" key="2">
    <source>
        <dbReference type="PROSITE" id="PS50846"/>
    </source>
</evidence>
<evidence type="ECO:0000313" key="4">
    <source>
        <dbReference type="Proteomes" id="UP001286174"/>
    </source>
</evidence>
<dbReference type="PROSITE" id="PS50846">
    <property type="entry name" value="HMA_2"/>
    <property type="match status" value="1"/>
</dbReference>
<dbReference type="CDD" id="cd00371">
    <property type="entry name" value="HMA"/>
    <property type="match status" value="1"/>
</dbReference>
<dbReference type="GO" id="GO:0046872">
    <property type="term" value="F:metal ion binding"/>
    <property type="evidence" value="ECO:0007669"/>
    <property type="project" value="InterPro"/>
</dbReference>
<dbReference type="EMBL" id="JALBUR010000009">
    <property type="protein sequence ID" value="MDX8419465.1"/>
    <property type="molecule type" value="Genomic_DNA"/>
</dbReference>
<dbReference type="RefSeq" id="WP_277006954.1">
    <property type="nucleotide sequence ID" value="NZ_JALBUR010000009.1"/>
</dbReference>
<dbReference type="SUPFAM" id="SSF55008">
    <property type="entry name" value="HMA, heavy metal-associated domain"/>
    <property type="match status" value="1"/>
</dbReference>
<dbReference type="InterPro" id="IPR036163">
    <property type="entry name" value="HMA_dom_sf"/>
</dbReference>
<keyword evidence="1" id="KW-1133">Transmembrane helix</keyword>
<sequence>MHTNITLNTADVIVILLILALMTAGLRAVFGFFHPHKHEKIASGYNGHGAVKLVLQVDGMMCGQCEAHVSDAIRKQFQVKKVKSSHTKGKTVIISSHDIPDASLKEAVASAGYTVTDIARFNA</sequence>
<keyword evidence="4" id="KW-1185">Reference proteome</keyword>
<dbReference type="Pfam" id="PF00403">
    <property type="entry name" value="HMA"/>
    <property type="match status" value="1"/>
</dbReference>
<dbReference type="InterPro" id="IPR006121">
    <property type="entry name" value="HMA_dom"/>
</dbReference>
<gene>
    <name evidence="3" type="ORF">MOZ60_05075</name>
</gene>
<protein>
    <submittedName>
        <fullName evidence="3">Cation transporter</fullName>
    </submittedName>
</protein>
<dbReference type="AlphaFoldDB" id="A0AB35U1X5"/>